<accession>A0A2D4N0Z4</accession>
<name>A0A2D4N0Z4_9SAUR</name>
<reference evidence="2" key="2">
    <citation type="submission" date="2017-11" db="EMBL/GenBank/DDBJ databases">
        <title>Coralsnake Venomics: Analyses of Venom Gland Transcriptomes and Proteomes of Six Brazilian Taxa.</title>
        <authorList>
            <person name="Aird S.D."/>
            <person name="Jorge da Silva N."/>
            <person name="Qiu L."/>
            <person name="Villar-Briones A."/>
            <person name="Aparecida-Saddi V."/>
            <person name="Campos-Telles M.P."/>
            <person name="Grau M."/>
            <person name="Mikheyev A.S."/>
        </authorList>
    </citation>
    <scope>NUCLEOTIDE SEQUENCE</scope>
    <source>
        <tissue evidence="2">Venom_gland</tissue>
    </source>
</reference>
<keyword evidence="1" id="KW-1133">Transmembrane helix</keyword>
<dbReference type="AlphaFoldDB" id="A0A2D4N0Z4"/>
<evidence type="ECO:0000256" key="1">
    <source>
        <dbReference type="SAM" id="Phobius"/>
    </source>
</evidence>
<feature type="transmembrane region" description="Helical" evidence="1">
    <location>
        <begin position="80"/>
        <end position="99"/>
    </location>
</feature>
<feature type="transmembrane region" description="Helical" evidence="1">
    <location>
        <begin position="22"/>
        <end position="45"/>
    </location>
</feature>
<reference evidence="2" key="1">
    <citation type="submission" date="2017-07" db="EMBL/GenBank/DDBJ databases">
        <authorList>
            <person name="Mikheyev A."/>
            <person name="Grau M."/>
        </authorList>
    </citation>
    <scope>NUCLEOTIDE SEQUENCE</scope>
    <source>
        <tissue evidence="2">Venom_gland</tissue>
    </source>
</reference>
<keyword evidence="1" id="KW-0472">Membrane</keyword>
<evidence type="ECO:0000313" key="2">
    <source>
        <dbReference type="EMBL" id="LAB39341.1"/>
    </source>
</evidence>
<keyword evidence="1" id="KW-0812">Transmembrane</keyword>
<dbReference type="EMBL" id="IACM01139502">
    <property type="protein sequence ID" value="LAB39341.1"/>
    <property type="molecule type" value="Transcribed_RNA"/>
</dbReference>
<protein>
    <submittedName>
        <fullName evidence="2">Uncharacterized protein</fullName>
    </submittedName>
</protein>
<sequence length="120" mass="13832">MTPSVVAYLECYPEDRNKMQRALVLLALHFSLPCLPFLAVPYHLILEPDPCHTKFAKPLKCHYTRHLCCCNSLIQLETVLVIQVLLIFQAYCSVFMRNWHIRREQVKNFTEGGGKASLTP</sequence>
<proteinExistence type="predicted"/>
<organism evidence="2">
    <name type="scientific">Micrurus spixii</name>
    <name type="common">Amazon coral snake</name>
    <dbReference type="NCBI Taxonomy" id="129469"/>
    <lineage>
        <taxon>Eukaryota</taxon>
        <taxon>Metazoa</taxon>
        <taxon>Chordata</taxon>
        <taxon>Craniata</taxon>
        <taxon>Vertebrata</taxon>
        <taxon>Euteleostomi</taxon>
        <taxon>Lepidosauria</taxon>
        <taxon>Squamata</taxon>
        <taxon>Bifurcata</taxon>
        <taxon>Unidentata</taxon>
        <taxon>Episquamata</taxon>
        <taxon>Toxicofera</taxon>
        <taxon>Serpentes</taxon>
        <taxon>Colubroidea</taxon>
        <taxon>Elapidae</taxon>
        <taxon>Elapinae</taxon>
        <taxon>Micrurus</taxon>
    </lineage>
</organism>